<evidence type="ECO:0000313" key="2">
    <source>
        <dbReference type="Proteomes" id="UP001464387"/>
    </source>
</evidence>
<dbReference type="RefSeq" id="WP_287276060.1">
    <property type="nucleotide sequence ID" value="NZ_JAMYMY010000051.1"/>
</dbReference>
<proteinExistence type="predicted"/>
<protein>
    <submittedName>
        <fullName evidence="1">Uncharacterized protein</fullName>
    </submittedName>
</protein>
<name>A0ABV1YDC5_9HYPH</name>
<dbReference type="Proteomes" id="UP001464387">
    <property type="component" value="Unassembled WGS sequence"/>
</dbReference>
<sequence length="287" mass="31745">MVKKTIRKIELFAIHAHNFGSSSYDDLFKKLSDLPAERRVVTVSGVVIGFPIVKKVADQYFLQATEGDPDAAALVFNRDTGTTRETDLSRGEMLSQATHLLVSASNRRASIEYSRRGIKAVSIGPAIEGIISKNYNNLKNLRLEFAPVTTKSFISQIKQFDRIRAASLRVLKPNASWTDHYTDLSDLLDESNGGKVEIDVRANRGESLRKTKGIVKVIKDVTRDEQPYLDAATVTGTRADETNETTIRADRHITHTRVPVDADDAGVPVAESVQGALSNFLSRFIQT</sequence>
<dbReference type="Pfam" id="PF15931">
    <property type="entry name" value="DUF4747"/>
    <property type="match status" value="1"/>
</dbReference>
<comment type="caution">
    <text evidence="1">The sequence shown here is derived from an EMBL/GenBank/DDBJ whole genome shotgun (WGS) entry which is preliminary data.</text>
</comment>
<reference evidence="1 2" key="1">
    <citation type="journal article" date="2024" name="Proc. Natl. Acad. Sci. U.S.A.">
        <title>The evolutionary genomics of adaptation to stress in wild rhizobium bacteria.</title>
        <authorList>
            <person name="Kehlet-Delgado H."/>
            <person name="Montoya A.P."/>
            <person name="Jensen K.T."/>
            <person name="Wendlandt C.E."/>
            <person name="Dexheimer C."/>
            <person name="Roberts M."/>
            <person name="Torres Martinez L."/>
            <person name="Friesen M.L."/>
            <person name="Griffitts J.S."/>
            <person name="Porter S.S."/>
        </authorList>
    </citation>
    <scope>NUCLEOTIDE SEQUENCE [LARGE SCALE GENOMIC DNA]</scope>
    <source>
        <strain evidence="1 2">M0729</strain>
    </source>
</reference>
<dbReference type="InterPro" id="IPR031832">
    <property type="entry name" value="DUF4747"/>
</dbReference>
<keyword evidence="2" id="KW-1185">Reference proteome</keyword>
<organism evidence="1 2">
    <name type="scientific">Mesorhizobium opportunistum</name>
    <dbReference type="NCBI Taxonomy" id="593909"/>
    <lineage>
        <taxon>Bacteria</taxon>
        <taxon>Pseudomonadati</taxon>
        <taxon>Pseudomonadota</taxon>
        <taxon>Alphaproteobacteria</taxon>
        <taxon>Hyphomicrobiales</taxon>
        <taxon>Phyllobacteriaceae</taxon>
        <taxon>Mesorhizobium</taxon>
    </lineage>
</organism>
<dbReference type="EMBL" id="JAMYPJ010000010">
    <property type="protein sequence ID" value="MER8933179.1"/>
    <property type="molecule type" value="Genomic_DNA"/>
</dbReference>
<gene>
    <name evidence="1" type="ORF">NKI33_09400</name>
</gene>
<accession>A0ABV1YDC5</accession>
<evidence type="ECO:0000313" key="1">
    <source>
        <dbReference type="EMBL" id="MER8933179.1"/>
    </source>
</evidence>